<feature type="domain" description="HTH araC/xylS-type" evidence="5">
    <location>
        <begin position="424"/>
        <end position="523"/>
    </location>
</feature>
<feature type="modified residue" description="4-aspartylphosphate" evidence="4">
    <location>
        <position position="55"/>
    </location>
</feature>
<organism evidence="7 8">
    <name type="scientific">Paenibacillus lignilyticus</name>
    <dbReference type="NCBI Taxonomy" id="1172615"/>
    <lineage>
        <taxon>Bacteria</taxon>
        <taxon>Bacillati</taxon>
        <taxon>Bacillota</taxon>
        <taxon>Bacilli</taxon>
        <taxon>Bacillales</taxon>
        <taxon>Paenibacillaceae</taxon>
        <taxon>Paenibacillus</taxon>
    </lineage>
</organism>
<name>A0ABS5CL55_9BACL</name>
<dbReference type="PROSITE" id="PS01124">
    <property type="entry name" value="HTH_ARAC_FAMILY_2"/>
    <property type="match status" value="1"/>
</dbReference>
<dbReference type="InterPro" id="IPR041522">
    <property type="entry name" value="CdaR_GGDEF"/>
</dbReference>
<dbReference type="SMART" id="SM00342">
    <property type="entry name" value="HTH_ARAC"/>
    <property type="match status" value="1"/>
</dbReference>
<evidence type="ECO:0000256" key="1">
    <source>
        <dbReference type="ARBA" id="ARBA00023015"/>
    </source>
</evidence>
<dbReference type="InterPro" id="IPR018062">
    <property type="entry name" value="HTH_AraC-typ_CS"/>
</dbReference>
<dbReference type="SUPFAM" id="SSF46689">
    <property type="entry name" value="Homeodomain-like"/>
    <property type="match status" value="2"/>
</dbReference>
<keyword evidence="1" id="KW-0805">Transcription regulation</keyword>
<dbReference type="CDD" id="cd17536">
    <property type="entry name" value="REC_YesN-like"/>
    <property type="match status" value="1"/>
</dbReference>
<dbReference type="Proteomes" id="UP000673394">
    <property type="component" value="Unassembled WGS sequence"/>
</dbReference>
<gene>
    <name evidence="7" type="ORF">I8J30_28160</name>
</gene>
<keyword evidence="2" id="KW-0238">DNA-binding</keyword>
<dbReference type="Gene3D" id="3.40.50.2300">
    <property type="match status" value="1"/>
</dbReference>
<keyword evidence="3" id="KW-0804">Transcription</keyword>
<dbReference type="PROSITE" id="PS00041">
    <property type="entry name" value="HTH_ARAC_FAMILY_1"/>
    <property type="match status" value="1"/>
</dbReference>
<protein>
    <submittedName>
        <fullName evidence="7">Response regulator</fullName>
    </submittedName>
</protein>
<dbReference type="PANTHER" id="PTHR43280:SF28">
    <property type="entry name" value="HTH-TYPE TRANSCRIPTIONAL ACTIVATOR RHAS"/>
    <property type="match status" value="1"/>
</dbReference>
<dbReference type="RefSeq" id="WP_210663825.1">
    <property type="nucleotide sequence ID" value="NZ_JAGKSP010000020.1"/>
</dbReference>
<dbReference type="InterPro" id="IPR020449">
    <property type="entry name" value="Tscrpt_reg_AraC-type_HTH"/>
</dbReference>
<dbReference type="Pfam" id="PF12833">
    <property type="entry name" value="HTH_18"/>
    <property type="match status" value="1"/>
</dbReference>
<feature type="domain" description="Response regulatory" evidence="6">
    <location>
        <begin position="3"/>
        <end position="120"/>
    </location>
</feature>
<proteinExistence type="predicted"/>
<keyword evidence="8" id="KW-1185">Reference proteome</keyword>
<evidence type="ECO:0000313" key="7">
    <source>
        <dbReference type="EMBL" id="MBP3966562.1"/>
    </source>
</evidence>
<dbReference type="InterPro" id="IPR011006">
    <property type="entry name" value="CheY-like_superfamily"/>
</dbReference>
<dbReference type="InterPro" id="IPR018060">
    <property type="entry name" value="HTH_AraC"/>
</dbReference>
<evidence type="ECO:0000256" key="4">
    <source>
        <dbReference type="PROSITE-ProRule" id="PRU00169"/>
    </source>
</evidence>
<evidence type="ECO:0000256" key="2">
    <source>
        <dbReference type="ARBA" id="ARBA00023125"/>
    </source>
</evidence>
<evidence type="ECO:0000313" key="8">
    <source>
        <dbReference type="Proteomes" id="UP000673394"/>
    </source>
</evidence>
<comment type="caution">
    <text evidence="7">The sequence shown here is derived from an EMBL/GenBank/DDBJ whole genome shotgun (WGS) entry which is preliminary data.</text>
</comment>
<evidence type="ECO:0000259" key="5">
    <source>
        <dbReference type="PROSITE" id="PS01124"/>
    </source>
</evidence>
<evidence type="ECO:0000259" key="6">
    <source>
        <dbReference type="PROSITE" id="PS50110"/>
    </source>
</evidence>
<dbReference type="PROSITE" id="PS50110">
    <property type="entry name" value="RESPONSE_REGULATORY"/>
    <property type="match status" value="1"/>
</dbReference>
<keyword evidence="4" id="KW-0597">Phosphoprotein</keyword>
<dbReference type="SMART" id="SM00448">
    <property type="entry name" value="REC"/>
    <property type="match status" value="1"/>
</dbReference>
<reference evidence="7 8" key="1">
    <citation type="submission" date="2021-04" db="EMBL/GenBank/DDBJ databases">
        <title>Paenibacillus sp. DLE-14 whole genome sequence.</title>
        <authorList>
            <person name="Ham Y.J."/>
        </authorList>
    </citation>
    <scope>NUCLEOTIDE SEQUENCE [LARGE SCALE GENOMIC DNA]</scope>
    <source>
        <strain evidence="7 8">DLE-14</strain>
    </source>
</reference>
<dbReference type="PRINTS" id="PR00032">
    <property type="entry name" value="HTHARAC"/>
</dbReference>
<dbReference type="PANTHER" id="PTHR43280">
    <property type="entry name" value="ARAC-FAMILY TRANSCRIPTIONAL REGULATOR"/>
    <property type="match status" value="1"/>
</dbReference>
<dbReference type="EMBL" id="JAGKSP010000020">
    <property type="protein sequence ID" value="MBP3966562.1"/>
    <property type="molecule type" value="Genomic_DNA"/>
</dbReference>
<dbReference type="Gene3D" id="1.10.10.60">
    <property type="entry name" value="Homeodomain-like"/>
    <property type="match status" value="2"/>
</dbReference>
<sequence length="526" mass="60359">MIKLLVVEDETVTRKGLMKHIKWNELGVDVVEEAKDGVEGLEVARRMHPDIVVSDIRMPGMNGIEFTASLREEFPACKIIYMSGYSDKEYLKAAIRIHAVSYVEKPIVIEELQEVIRKAVHLCMENNKVNHINMALSSSLPFIRQNIVNDLINNHTDCDELRRNLNLAGISFNQGDSYTVSIIVPSYDDDETGVLKQSCCNRIIEFLHHTSHGFTHLAVMKDSTHMIVISAHKPESKQEFAAVYHLLSEHLKEQGMACSRLSWVVGGTSAEVSRIRDSYETAAGFLKHLFYYDFGNIFYAANREVSVFPIHAEILKSYAELLQELHKDKIIQFTEQLYTVIRTKTGTPVDEVKNLFYQMMHMLIEQAAKRGLDLSISDHRKEEYDWAMMSRIDTLKHLKGYFLKKAADLLDRIENIESSSRAVLDVIKYIRSNYSDKEISVNMLADHVHLTPTYLSSLFRKETGKTISEFITEVRIEKSANLLMKPQAKLYEIADRSGYNDANYFTKAFKKITGMTPTQFRRKHKS</sequence>
<accession>A0ABS5CL55</accession>
<dbReference type="InterPro" id="IPR009057">
    <property type="entry name" value="Homeodomain-like_sf"/>
</dbReference>
<dbReference type="SUPFAM" id="SSF52172">
    <property type="entry name" value="CheY-like"/>
    <property type="match status" value="1"/>
</dbReference>
<dbReference type="Pfam" id="PF17853">
    <property type="entry name" value="GGDEF_2"/>
    <property type="match status" value="1"/>
</dbReference>
<dbReference type="InterPro" id="IPR001789">
    <property type="entry name" value="Sig_transdc_resp-reg_receiver"/>
</dbReference>
<dbReference type="Pfam" id="PF00072">
    <property type="entry name" value="Response_reg"/>
    <property type="match status" value="1"/>
</dbReference>
<evidence type="ECO:0000256" key="3">
    <source>
        <dbReference type="ARBA" id="ARBA00023163"/>
    </source>
</evidence>